<dbReference type="Pfam" id="PF08524">
    <property type="entry name" value="rRNA_processing"/>
    <property type="match status" value="1"/>
</dbReference>
<keyword evidence="2" id="KW-1185">Reference proteome</keyword>
<accession>A0A6J3EQJ0</accession>
<protein>
    <submittedName>
        <fullName evidence="3">Thyroid transcription factor 1-associated protein 26</fullName>
    </submittedName>
</protein>
<dbReference type="PANTHER" id="PTHR15657">
    <property type="entry name" value="THYROID TRANSCRIPTION FACTOR 1-ASSOCIATED PROTEIN 26"/>
    <property type="match status" value="1"/>
</dbReference>
<dbReference type="PRINTS" id="PR01854">
    <property type="entry name" value="BR22PROTEIN"/>
</dbReference>
<dbReference type="KEGG" id="aful:116502050"/>
<dbReference type="InterPro" id="IPR013730">
    <property type="entry name" value="Fyv7/TAP26"/>
</dbReference>
<evidence type="ECO:0000313" key="2">
    <source>
        <dbReference type="Proteomes" id="UP000504639"/>
    </source>
</evidence>
<dbReference type="AlphaFoldDB" id="A0A6J3EQJ0"/>
<dbReference type="CTD" id="29080"/>
<feature type="region of interest" description="Disordered" evidence="1">
    <location>
        <begin position="173"/>
        <end position="195"/>
    </location>
</feature>
<dbReference type="Proteomes" id="UP000504639">
    <property type="component" value="Chromosome 1"/>
</dbReference>
<dbReference type="InParanoid" id="A0A6J3EQJ0"/>
<gene>
    <name evidence="3" type="primary">CCDC59</name>
</gene>
<organism evidence="2 3">
    <name type="scientific">Aythya fuligula</name>
    <name type="common">Tufted duck</name>
    <name type="synonym">Anas fuligula</name>
    <dbReference type="NCBI Taxonomy" id="219594"/>
    <lineage>
        <taxon>Eukaryota</taxon>
        <taxon>Metazoa</taxon>
        <taxon>Chordata</taxon>
        <taxon>Craniata</taxon>
        <taxon>Vertebrata</taxon>
        <taxon>Euteleostomi</taxon>
        <taxon>Archelosauria</taxon>
        <taxon>Archosauria</taxon>
        <taxon>Dinosauria</taxon>
        <taxon>Saurischia</taxon>
        <taxon>Theropoda</taxon>
        <taxon>Coelurosauria</taxon>
        <taxon>Aves</taxon>
        <taxon>Neognathae</taxon>
        <taxon>Galloanserae</taxon>
        <taxon>Anseriformes</taxon>
        <taxon>Anatidae</taxon>
        <taxon>Aythyinae</taxon>
        <taxon>Aythya</taxon>
    </lineage>
</organism>
<dbReference type="RefSeq" id="XP_032063658.1">
    <property type="nucleotide sequence ID" value="XM_032207767.1"/>
</dbReference>
<proteinExistence type="predicted"/>
<feature type="region of interest" description="Disordered" evidence="1">
    <location>
        <begin position="1"/>
        <end position="53"/>
    </location>
</feature>
<dbReference type="GO" id="GO:0005634">
    <property type="term" value="C:nucleus"/>
    <property type="evidence" value="ECO:0007669"/>
    <property type="project" value="TreeGrafter"/>
</dbReference>
<feature type="compositionally biased region" description="Low complexity" evidence="1">
    <location>
        <begin position="27"/>
        <end position="38"/>
    </location>
</feature>
<reference evidence="3" key="1">
    <citation type="submission" date="2025-08" db="UniProtKB">
        <authorList>
            <consortium name="RefSeq"/>
        </authorList>
    </citation>
    <scope>IDENTIFICATION</scope>
    <source>
        <tissue evidence="3">Lung</tissue>
    </source>
</reference>
<feature type="compositionally biased region" description="Gly residues" evidence="1">
    <location>
        <begin position="39"/>
        <end position="49"/>
    </location>
</feature>
<dbReference type="PANTHER" id="PTHR15657:SF1">
    <property type="entry name" value="THYROID TRANSCRIPTION FACTOR 1-ASSOCIATED PROTEIN 26"/>
    <property type="match status" value="1"/>
</dbReference>
<sequence>MAPADGSDGLTSACRPPAVTRWRRDAGGAAEMAAERSGAGSGRGAGAGAGARRKRLWRPASLRGLLGSLQEGQGFAFRRKQKIERKYRKLLKKERKINSPQDNQFVDTYPEHLKHLYLAEEERLKKQHKRRDDSVLSEEKLNIAVESVTTEEKFKKKTSNQKAKEEYEKIKAERAKKKEEAEKRRQQREEAQRLYKQKKMEAYKILSKKTKKGQPNLNLQMEFLLQKIQQNT</sequence>
<dbReference type="GeneID" id="116502050"/>
<evidence type="ECO:0000256" key="1">
    <source>
        <dbReference type="SAM" id="MobiDB-lite"/>
    </source>
</evidence>
<evidence type="ECO:0000313" key="3">
    <source>
        <dbReference type="RefSeq" id="XP_032063658.1"/>
    </source>
</evidence>
<name>A0A6J3EQJ0_AYTFU</name>